<feature type="domain" description="Extracellular mutant protein 11 C-terminal" evidence="2">
    <location>
        <begin position="194"/>
        <end position="290"/>
    </location>
</feature>
<reference evidence="3 4" key="1">
    <citation type="journal article" date="2011" name="Proc. Natl. Acad. Sci. U.S.A.">
        <title>Evolutionary erosion of yeast sex chromosomes by mating-type switching accidents.</title>
        <authorList>
            <person name="Gordon J.L."/>
            <person name="Armisen D."/>
            <person name="Proux-Wera E."/>
            <person name="Oheigeartaigh S.S."/>
            <person name="Byrne K.P."/>
            <person name="Wolfe K.H."/>
        </authorList>
    </citation>
    <scope>NUCLEOTIDE SEQUENCE [LARGE SCALE GENOMIC DNA]</scope>
    <source>
        <strain evidence="4">ATCC MYA-139 / BCRC 22969 / CBS 8797 / CCRC 22969 / KCTC 17520 / NBRC 10181 / NCYC 3082</strain>
    </source>
</reference>
<dbReference type="Proteomes" id="UP000006310">
    <property type="component" value="Chromosome 3"/>
</dbReference>
<evidence type="ECO:0000313" key="3">
    <source>
        <dbReference type="EMBL" id="CCK69382.1"/>
    </source>
</evidence>
<organism evidence="3 4">
    <name type="scientific">Huiozyma naganishii (strain ATCC MYA-139 / BCRC 22969 / CBS 8797 / KCTC 17520 / NBRC 10181 / NCYC 3082 / Yp74L-3)</name>
    <name type="common">Yeast</name>
    <name type="synonym">Kazachstania naganishii</name>
    <dbReference type="NCBI Taxonomy" id="1071383"/>
    <lineage>
        <taxon>Eukaryota</taxon>
        <taxon>Fungi</taxon>
        <taxon>Dikarya</taxon>
        <taxon>Ascomycota</taxon>
        <taxon>Saccharomycotina</taxon>
        <taxon>Saccharomycetes</taxon>
        <taxon>Saccharomycetales</taxon>
        <taxon>Saccharomycetaceae</taxon>
        <taxon>Huiozyma</taxon>
    </lineage>
</organism>
<protein>
    <recommendedName>
        <fullName evidence="2">Extracellular mutant protein 11 C-terminal domain-containing protein</fullName>
    </recommendedName>
</protein>
<dbReference type="OrthoDB" id="4056678at2759"/>
<accession>J7RWJ3</accession>
<reference evidence="4" key="2">
    <citation type="submission" date="2012-08" db="EMBL/GenBank/DDBJ databases">
        <title>Genome sequence of Kazachstania naganishii.</title>
        <authorList>
            <person name="Gordon J.L."/>
            <person name="Armisen D."/>
            <person name="Proux-Wera E."/>
            <person name="OhEigeartaigh S.S."/>
            <person name="Byrne K.P."/>
            <person name="Wolfe K.H."/>
        </authorList>
    </citation>
    <scope>NUCLEOTIDE SEQUENCE [LARGE SCALE GENOMIC DNA]</scope>
    <source>
        <strain evidence="4">ATCC MYA-139 / BCRC 22969 / CBS 8797 / CCRC 22969 / KCTC 17520 / NBRC 10181 / NCYC 3082</strain>
    </source>
</reference>
<gene>
    <name evidence="3" type="primary">KNAG0C02710</name>
    <name evidence="3" type="ordered locus">KNAG_0C02710</name>
</gene>
<dbReference type="eggNOG" id="ENOG502S4IU">
    <property type="taxonomic scope" value="Eukaryota"/>
</dbReference>
<feature type="compositionally biased region" description="Basic residues" evidence="1">
    <location>
        <begin position="32"/>
        <end position="44"/>
    </location>
</feature>
<feature type="region of interest" description="Disordered" evidence="1">
    <location>
        <begin position="1"/>
        <end position="66"/>
    </location>
</feature>
<dbReference type="HOGENOM" id="CLU_950161_0_0_1"/>
<evidence type="ECO:0000313" key="4">
    <source>
        <dbReference type="Proteomes" id="UP000006310"/>
    </source>
</evidence>
<dbReference type="Pfam" id="PF15463">
    <property type="entry name" value="ECM11"/>
    <property type="match status" value="1"/>
</dbReference>
<evidence type="ECO:0000256" key="1">
    <source>
        <dbReference type="SAM" id="MobiDB-lite"/>
    </source>
</evidence>
<sequence>MPFVNVEQSHDSDRQNIASDGGGRPTLEHPPSKKHKNQINRHKNSPGSLKEISSNKQREFPGKSNDTKLANFANFFLSPSSLTKKLEPECSQTFIKHEPTDTSKACLIPSITCSPTTNPAVENPVLNTSTGNEEKRVSKSKKRDHNQKMFKRTAEVAATGPIVDEVESLEKSVNDPGVFKKIDHKLYEREIALAHDDNTQLFEGITDENELKFCHENASFGLIDWMDRGEELIEENRTLMKNLVQTRIDLSHKFLILSEVINARAEALEMQGERIDGKLKQIKDIANNILNVI</sequence>
<feature type="compositionally biased region" description="Polar residues" evidence="1">
    <location>
        <begin position="45"/>
        <end position="55"/>
    </location>
</feature>
<keyword evidence="4" id="KW-1185">Reference proteome</keyword>
<dbReference type="RefSeq" id="XP_022463628.1">
    <property type="nucleotide sequence ID" value="XM_022606987.1"/>
</dbReference>
<dbReference type="AlphaFoldDB" id="J7RWJ3"/>
<feature type="compositionally biased region" description="Basic residues" evidence="1">
    <location>
        <begin position="138"/>
        <end position="148"/>
    </location>
</feature>
<dbReference type="KEGG" id="kng:KNAG_0C02710"/>
<proteinExistence type="predicted"/>
<evidence type="ECO:0000259" key="2">
    <source>
        <dbReference type="Pfam" id="PF15463"/>
    </source>
</evidence>
<feature type="region of interest" description="Disordered" evidence="1">
    <location>
        <begin position="119"/>
        <end position="148"/>
    </location>
</feature>
<dbReference type="InterPro" id="IPR029178">
    <property type="entry name" value="Ecm11_C"/>
</dbReference>
<dbReference type="OMA" id="CHENASF"/>
<feature type="compositionally biased region" description="Polar residues" evidence="1">
    <location>
        <begin position="119"/>
        <end position="131"/>
    </location>
</feature>
<dbReference type="GeneID" id="34525062"/>
<name>J7RWJ3_HUIN7</name>
<dbReference type="EMBL" id="HE978316">
    <property type="protein sequence ID" value="CCK69382.1"/>
    <property type="molecule type" value="Genomic_DNA"/>
</dbReference>